<dbReference type="GO" id="GO:0022857">
    <property type="term" value="F:transmembrane transporter activity"/>
    <property type="evidence" value="ECO:0007669"/>
    <property type="project" value="InterPro"/>
</dbReference>
<comment type="similarity">
    <text evidence="1">Belongs to the membrane fusion protein (MFP) (TC 8.A.1) family.</text>
</comment>
<dbReference type="AlphaFoldDB" id="A0A1G6NIX0"/>
<dbReference type="NCBIfam" id="TIGR01730">
    <property type="entry name" value="RND_mfp"/>
    <property type="match status" value="1"/>
</dbReference>
<dbReference type="GO" id="GO:0015679">
    <property type="term" value="P:plasma membrane copper ion transport"/>
    <property type="evidence" value="ECO:0007669"/>
    <property type="project" value="TreeGrafter"/>
</dbReference>
<dbReference type="PANTHER" id="PTHR30097">
    <property type="entry name" value="CATION EFFLUX SYSTEM PROTEIN CUSB"/>
    <property type="match status" value="1"/>
</dbReference>
<name>A0A1G6NIX0_9BACT</name>
<feature type="domain" description="CusB-like beta-barrel" evidence="4">
    <location>
        <begin position="253"/>
        <end position="326"/>
    </location>
</feature>
<dbReference type="GO" id="GO:0030313">
    <property type="term" value="C:cell envelope"/>
    <property type="evidence" value="ECO:0007669"/>
    <property type="project" value="TreeGrafter"/>
</dbReference>
<dbReference type="GO" id="GO:0060003">
    <property type="term" value="P:copper ion export"/>
    <property type="evidence" value="ECO:0007669"/>
    <property type="project" value="TreeGrafter"/>
</dbReference>
<dbReference type="InterPro" id="IPR051909">
    <property type="entry name" value="MFP_Cation_Efflux"/>
</dbReference>
<dbReference type="EMBL" id="FNAC01000003">
    <property type="protein sequence ID" value="SDC67823.1"/>
    <property type="molecule type" value="Genomic_DNA"/>
</dbReference>
<dbReference type="SUPFAM" id="SSF111369">
    <property type="entry name" value="HlyD-like secretion proteins"/>
    <property type="match status" value="1"/>
</dbReference>
<dbReference type="PANTHER" id="PTHR30097:SF4">
    <property type="entry name" value="SLR6042 PROTEIN"/>
    <property type="match status" value="1"/>
</dbReference>
<dbReference type="InterPro" id="IPR058792">
    <property type="entry name" value="Beta-barrel_RND_2"/>
</dbReference>
<gene>
    <name evidence="5" type="ORF">SAMN04488104_1003162</name>
</gene>
<dbReference type="Gene3D" id="2.40.420.20">
    <property type="match status" value="1"/>
</dbReference>
<dbReference type="InterPro" id="IPR006143">
    <property type="entry name" value="RND_pump_MFP"/>
</dbReference>
<accession>A0A1G6NIX0</accession>
<evidence type="ECO:0000313" key="5">
    <source>
        <dbReference type="EMBL" id="SDC67823.1"/>
    </source>
</evidence>
<dbReference type="Pfam" id="PF25954">
    <property type="entry name" value="Beta-barrel_RND_2"/>
    <property type="match status" value="1"/>
</dbReference>
<organism evidence="5 6">
    <name type="scientific">Algoriphagus faecimaris</name>
    <dbReference type="NCBI Taxonomy" id="686796"/>
    <lineage>
        <taxon>Bacteria</taxon>
        <taxon>Pseudomonadati</taxon>
        <taxon>Bacteroidota</taxon>
        <taxon>Cytophagia</taxon>
        <taxon>Cytophagales</taxon>
        <taxon>Cyclobacteriaceae</taxon>
        <taxon>Algoriphagus</taxon>
    </lineage>
</organism>
<dbReference type="Pfam" id="PF25893">
    <property type="entry name" value="HH_CzcB"/>
    <property type="match status" value="1"/>
</dbReference>
<evidence type="ECO:0000259" key="4">
    <source>
        <dbReference type="Pfam" id="PF25954"/>
    </source>
</evidence>
<evidence type="ECO:0000256" key="1">
    <source>
        <dbReference type="ARBA" id="ARBA00009477"/>
    </source>
</evidence>
<dbReference type="InterPro" id="IPR058648">
    <property type="entry name" value="HH_CzcB-like"/>
</dbReference>
<evidence type="ECO:0000256" key="2">
    <source>
        <dbReference type="ARBA" id="ARBA00022448"/>
    </source>
</evidence>
<evidence type="ECO:0000313" key="6">
    <source>
        <dbReference type="Proteomes" id="UP000199060"/>
    </source>
</evidence>
<dbReference type="Gene3D" id="2.40.30.170">
    <property type="match status" value="1"/>
</dbReference>
<keyword evidence="6" id="KW-1185">Reference proteome</keyword>
<keyword evidence="2" id="KW-0813">Transport</keyword>
<feature type="domain" description="CzcB-like alpha-helical hairpin" evidence="3">
    <location>
        <begin position="141"/>
        <end position="196"/>
    </location>
</feature>
<proteinExistence type="inferred from homology"/>
<evidence type="ECO:0000259" key="3">
    <source>
        <dbReference type="Pfam" id="PF25893"/>
    </source>
</evidence>
<dbReference type="Gene3D" id="1.10.287.470">
    <property type="entry name" value="Helix hairpin bin"/>
    <property type="match status" value="1"/>
</dbReference>
<protein>
    <submittedName>
        <fullName evidence="5">Membrane fusion protein, cobalt-zinc-cadmium efflux system</fullName>
    </submittedName>
</protein>
<dbReference type="Proteomes" id="UP000199060">
    <property type="component" value="Unassembled WGS sequence"/>
</dbReference>
<dbReference type="STRING" id="686796.SAMN04488104_1003162"/>
<sequence>MAAAANHFRINLSYLLMKSRIIQSLLSYSLLLGILSWSSCGQNQKESDAIQVSEASEEEQSVFLTKEQFQTMKMEWGQLETRIFSEELSLQGMVRVPVEGMQDISAYFGGYVSGLTLIEGQAVNRGQVLFYLENPEFVRIQQDYLETKSQLAFLKAEYERQETLYAEQIAAQKSLLKAQADYESARAKVASLKQQLGMINIDTEKLTPETIRSKAPVTSPISGFVEEIFVVPGAFLPASGRALSLLSRSHMHVELIVFEKDAMKLRMGQKVRISSPDSRETSFEAEIYVIGQSVNQERQLMVHAHVLDPEIERSLVPGMYLEAKLQLDPQEGQMLPSTAVVEQGEKNYILVLSEENDRGFELEAIEVELGTEQDGMIQVKPLSAIDQEKKILVKGAFSLL</sequence>
<dbReference type="GO" id="GO:0016020">
    <property type="term" value="C:membrane"/>
    <property type="evidence" value="ECO:0007669"/>
    <property type="project" value="InterPro"/>
</dbReference>
<reference evidence="6" key="1">
    <citation type="submission" date="2016-10" db="EMBL/GenBank/DDBJ databases">
        <authorList>
            <person name="Varghese N."/>
            <person name="Submissions S."/>
        </authorList>
    </citation>
    <scope>NUCLEOTIDE SEQUENCE [LARGE SCALE GENOMIC DNA]</scope>
    <source>
        <strain evidence="6">DSM 23095</strain>
    </source>
</reference>